<name>A0A3P7EXK3_SCHSO</name>
<dbReference type="Proteomes" id="UP000275846">
    <property type="component" value="Unassembled WGS sequence"/>
</dbReference>
<proteinExistence type="predicted"/>
<evidence type="ECO:0000313" key="1">
    <source>
        <dbReference type="EMBL" id="VDM03748.1"/>
    </source>
</evidence>
<protein>
    <recommendedName>
        <fullName evidence="3">TPR_REGION domain-containing protein</fullName>
    </recommendedName>
</protein>
<gene>
    <name evidence="1" type="ORF">SSLN_LOCUS17362</name>
</gene>
<keyword evidence="2" id="KW-1185">Reference proteome</keyword>
<dbReference type="GO" id="GO:0003723">
    <property type="term" value="F:RNA binding"/>
    <property type="evidence" value="ECO:0007669"/>
    <property type="project" value="TreeGrafter"/>
</dbReference>
<dbReference type="InterPro" id="IPR011990">
    <property type="entry name" value="TPR-like_helical_dom_sf"/>
</dbReference>
<dbReference type="Pfam" id="PF14559">
    <property type="entry name" value="TPR_19"/>
    <property type="match status" value="1"/>
</dbReference>
<reference evidence="1 2" key="1">
    <citation type="submission" date="2018-11" db="EMBL/GenBank/DDBJ databases">
        <authorList>
            <consortium name="Pathogen Informatics"/>
        </authorList>
    </citation>
    <scope>NUCLEOTIDE SEQUENCE [LARGE SCALE GENOMIC DNA]</scope>
    <source>
        <strain evidence="1 2">NST_G2</strain>
    </source>
</reference>
<dbReference type="AlphaFoldDB" id="A0A3P7EXK3"/>
<dbReference type="EMBL" id="UYSU01042404">
    <property type="protein sequence ID" value="VDM03748.1"/>
    <property type="molecule type" value="Genomic_DNA"/>
</dbReference>
<dbReference type="InterPro" id="IPR045209">
    <property type="entry name" value="Rrp5"/>
</dbReference>
<dbReference type="PANTHER" id="PTHR23270:SF10">
    <property type="entry name" value="PROTEIN RRP5 HOMOLOG"/>
    <property type="match status" value="1"/>
</dbReference>
<dbReference type="STRING" id="70667.A0A3P7EXK3"/>
<dbReference type="SUPFAM" id="SSF48452">
    <property type="entry name" value="TPR-like"/>
    <property type="match status" value="1"/>
</dbReference>
<dbReference type="OrthoDB" id="412781at2759"/>
<dbReference type="PANTHER" id="PTHR23270">
    <property type="entry name" value="PROGRAMMED CELL DEATH PROTEIN 11 PRE-RRNA PROCESSING PROTEIN RRP5"/>
    <property type="match status" value="1"/>
</dbReference>
<dbReference type="Gene3D" id="1.25.40.10">
    <property type="entry name" value="Tetratricopeptide repeat domain"/>
    <property type="match status" value="2"/>
</dbReference>
<accession>A0A3P7EXK3</accession>
<sequence length="435" mass="47362">MSYKDDVTVPLRAGTSSSTAVYQVGAPVQITIISREEGEDAGAATASKLRCQTHSGVPDSGPSLNPAADLQTHFAEFFPPMEEDAPVSHTVDLEDQVQQDVDEKSELPVEPARCGNVVLCDCGWGEFSISTGFSIFATCLLRIQYFHFSKASLHSTLEKESRIAAIAQATARGSVTSSSNDTRLPLLTSVEEFEVAVRNSPSNPRLWVLYAAYHQDRGQVCEARSVYERALKLSHTLPAVQATTFTSTLLLAALNFEIRVQQQADSASDRQSQPPASQLSGVIVQINQLNRDVLTRKAIEALSVAGLHAHAEDLARKMVKSNAANADCWLALIKARFRAGKLILAREAQRNAARLLRVVHLPHFATISASVLLEDKTQSGQISQRTCARLEFEFGDVDRAMSLFDEQLAAHPGRKALYTGYVSLLLAAGKTDEAR</sequence>
<evidence type="ECO:0000313" key="2">
    <source>
        <dbReference type="Proteomes" id="UP000275846"/>
    </source>
</evidence>
<dbReference type="GO" id="GO:0032040">
    <property type="term" value="C:small-subunit processome"/>
    <property type="evidence" value="ECO:0007669"/>
    <property type="project" value="TreeGrafter"/>
</dbReference>
<dbReference type="GO" id="GO:0006364">
    <property type="term" value="P:rRNA processing"/>
    <property type="evidence" value="ECO:0007669"/>
    <property type="project" value="InterPro"/>
</dbReference>
<organism evidence="1 2">
    <name type="scientific">Schistocephalus solidus</name>
    <name type="common">Tapeworm</name>
    <dbReference type="NCBI Taxonomy" id="70667"/>
    <lineage>
        <taxon>Eukaryota</taxon>
        <taxon>Metazoa</taxon>
        <taxon>Spiralia</taxon>
        <taxon>Lophotrochozoa</taxon>
        <taxon>Platyhelminthes</taxon>
        <taxon>Cestoda</taxon>
        <taxon>Eucestoda</taxon>
        <taxon>Diphyllobothriidea</taxon>
        <taxon>Diphyllobothriidae</taxon>
        <taxon>Schistocephalus</taxon>
    </lineage>
</organism>
<evidence type="ECO:0008006" key="3">
    <source>
        <dbReference type="Google" id="ProtNLM"/>
    </source>
</evidence>